<feature type="domain" description="WRKY19-like zinc finger" evidence="3">
    <location>
        <begin position="254"/>
        <end position="277"/>
    </location>
</feature>
<keyword evidence="5" id="KW-1185">Reference proteome</keyword>
<gene>
    <name evidence="4" type="ORF">ACHHYP_05372</name>
</gene>
<dbReference type="EMBL" id="JNBR01000596">
    <property type="protein sequence ID" value="OQR90632.1"/>
    <property type="molecule type" value="Genomic_DNA"/>
</dbReference>
<dbReference type="PANTHER" id="PTHR31827:SF1">
    <property type="entry name" value="EMB|CAB89363.1"/>
    <property type="match status" value="1"/>
</dbReference>
<name>A0A1V9YY52_ACHHY</name>
<keyword evidence="2" id="KW-0812">Transmembrane</keyword>
<evidence type="ECO:0000256" key="1">
    <source>
        <dbReference type="SAM" id="MobiDB-lite"/>
    </source>
</evidence>
<dbReference type="Pfam" id="PF24906">
    <property type="entry name" value="Zf_WRKY19"/>
    <property type="match status" value="1"/>
</dbReference>
<feature type="region of interest" description="Disordered" evidence="1">
    <location>
        <begin position="144"/>
        <end position="224"/>
    </location>
</feature>
<evidence type="ECO:0000313" key="4">
    <source>
        <dbReference type="EMBL" id="OQR90632.1"/>
    </source>
</evidence>
<proteinExistence type="predicted"/>
<keyword evidence="2" id="KW-1133">Transmembrane helix</keyword>
<feature type="compositionally biased region" description="Basic residues" evidence="1">
    <location>
        <begin position="159"/>
        <end position="169"/>
    </location>
</feature>
<sequence length="427" mass="48743">MTMKLRGSCDEGLWDGLGTLWTHHRLPHWTTIAMYLNKTFAMTPWESQHRQWSFNLSCKKEFTLFFKETQIVEVELLHAHRPRSNQALFSRSKRRSKYTNSRCIQYGRDPDERRSFLAAIDTLRFTRVKYERRAKMRIPVVQDSPNDEDEINEIQSNKRAPRNFSKRTKSNGVSAQFSPSRRYQTREKKAQRTLFDSPGSDDAYVPSPKTTHTRRSQKKSKYSKSRGYTVKPCEYPNCDKWSRTRGRCKRHGGGKRCSVENCPKSDQGGGYCIKHGGVSSCKNSAQVKGLCKSHGGTCCRLFWPSVDAQVIRFGLIRRSADLLNTALSLAMRPVSYLQLIDSAENEPSVALWILIGGAIAITLSGVFCAFKSYARQHQQAPKLSVIDSIELRAYDQLAVPFGETNDHAASRAMQQSLPRSSLRPYPR</sequence>
<protein>
    <recommendedName>
        <fullName evidence="3">WRKY19-like zinc finger domain-containing protein</fullName>
    </recommendedName>
</protein>
<evidence type="ECO:0000256" key="2">
    <source>
        <dbReference type="SAM" id="Phobius"/>
    </source>
</evidence>
<feature type="compositionally biased region" description="Polar residues" evidence="1">
    <location>
        <begin position="170"/>
        <end position="182"/>
    </location>
</feature>
<feature type="transmembrane region" description="Helical" evidence="2">
    <location>
        <begin position="349"/>
        <end position="370"/>
    </location>
</feature>
<evidence type="ECO:0000259" key="3">
    <source>
        <dbReference type="Pfam" id="PF24906"/>
    </source>
</evidence>
<dbReference type="AlphaFoldDB" id="A0A1V9YY52"/>
<dbReference type="OrthoDB" id="10345973at2759"/>
<accession>A0A1V9YY52</accession>
<keyword evidence="2" id="KW-0472">Membrane</keyword>
<reference evidence="4 5" key="1">
    <citation type="journal article" date="2014" name="Genome Biol. Evol.">
        <title>The secreted proteins of Achlya hypogyna and Thraustotheca clavata identify the ancestral oomycete secretome and reveal gene acquisitions by horizontal gene transfer.</title>
        <authorList>
            <person name="Misner I."/>
            <person name="Blouin N."/>
            <person name="Leonard G."/>
            <person name="Richards T.A."/>
            <person name="Lane C.E."/>
        </authorList>
    </citation>
    <scope>NUCLEOTIDE SEQUENCE [LARGE SCALE GENOMIC DNA]</scope>
    <source>
        <strain evidence="4 5">ATCC 48635</strain>
    </source>
</reference>
<organism evidence="4 5">
    <name type="scientific">Achlya hypogyna</name>
    <name type="common">Oomycete</name>
    <name type="synonym">Protoachlya hypogyna</name>
    <dbReference type="NCBI Taxonomy" id="1202772"/>
    <lineage>
        <taxon>Eukaryota</taxon>
        <taxon>Sar</taxon>
        <taxon>Stramenopiles</taxon>
        <taxon>Oomycota</taxon>
        <taxon>Saprolegniomycetes</taxon>
        <taxon>Saprolegniales</taxon>
        <taxon>Achlyaceae</taxon>
        <taxon>Achlya</taxon>
    </lineage>
</organism>
<evidence type="ECO:0000313" key="5">
    <source>
        <dbReference type="Proteomes" id="UP000243579"/>
    </source>
</evidence>
<comment type="caution">
    <text evidence="4">The sequence shown here is derived from an EMBL/GenBank/DDBJ whole genome shotgun (WGS) entry which is preliminary data.</text>
</comment>
<dbReference type="Proteomes" id="UP000243579">
    <property type="component" value="Unassembled WGS sequence"/>
</dbReference>
<dbReference type="InterPro" id="IPR056866">
    <property type="entry name" value="Znf_WRKY19"/>
</dbReference>
<dbReference type="PANTHER" id="PTHR31827">
    <property type="entry name" value="EMB|CAB89363.1"/>
    <property type="match status" value="1"/>
</dbReference>
<feature type="compositionally biased region" description="Basic residues" evidence="1">
    <location>
        <begin position="211"/>
        <end position="224"/>
    </location>
</feature>